<dbReference type="PROSITE" id="PS51257">
    <property type="entry name" value="PROKAR_LIPOPROTEIN"/>
    <property type="match status" value="1"/>
</dbReference>
<dbReference type="EMBL" id="HE965806">
    <property type="protein sequence ID" value="CCJ52918.1"/>
    <property type="molecule type" value="Genomic_DNA"/>
</dbReference>
<reference evidence="5 6" key="1">
    <citation type="journal article" date="2012" name="BMC Genomics">
        <title>Comparative genomics of the classical Bordetella subspecies: the evolution and exchange of virulence-associated diversity amongst closely related pathogens.</title>
        <authorList>
            <person name="Park J."/>
            <person name="Zhang Y."/>
            <person name="Buboltz A.M."/>
            <person name="Zhang X."/>
            <person name="Schuster S.C."/>
            <person name="Ahuja U."/>
            <person name="Liu M."/>
            <person name="Miller J.F."/>
            <person name="Sebaihia M."/>
            <person name="Bentley S.D."/>
            <person name="Parkhill J."/>
            <person name="Harvill E.T."/>
        </authorList>
    </citation>
    <scope>NUCLEOTIDE SEQUENCE [LARGE SCALE GENOMIC DNA]</scope>
    <source>
        <strain evidence="5 6">253</strain>
    </source>
</reference>
<feature type="signal peptide" evidence="4">
    <location>
        <begin position="1"/>
        <end position="26"/>
    </location>
</feature>
<dbReference type="RefSeq" id="WP_015063954.1">
    <property type="nucleotide sequence ID" value="NC_019382.1"/>
</dbReference>
<proteinExistence type="predicted"/>
<dbReference type="PANTHER" id="PTHR30332">
    <property type="entry name" value="PROBABLE GENERAL SECRETION PATHWAY PROTEIN D"/>
    <property type="match status" value="1"/>
</dbReference>
<protein>
    <submittedName>
        <fullName evidence="5">Lipoprotein</fullName>
    </submittedName>
</protein>
<sequence>MKARRLVAAGLLLALGGCSLSQQMLAMRDAAASLRARLLEGQQAVGRGGERPAREAAQDVARPWLAGRAQPLARDVLLPPALRADVDTTLLFAGKSTLPVLAERLHRATGIAVRVHPDALLPRAAFLPRLAEQAELAAEPGGQAELRAGPRPLADILDALAAQLYVHWRYHRGAIEFYRTETRVFDVHTLALAASAQARLGRAGGDEAGGFDHASSTVLSADAGKALQAVRDRVAAFLTRAGVIAGIEAGGSTLAVTDTPEALERIEQYLQRENRSLTRRVRLVFEELTVRTTAAAEGGIDWQAVYASARAAASYAMPGGAGAAGALGAHVLAGPWRDARALIAALSTMGAVLRHRSIPMLTLNRRAVTHAVRTTFSYVDQVQRLGQGSAAPDGRDVAPGLAVQQKRETVGTFLTLLPEARDDGRILLSISYDNTTAQPLRTLAFGEGCQQVSLQQIAIDGSGIVQQVELLPGQPVILSGFDHSEDQYERHRLFPDAPLAAGGHDRTARERVTTVVMVTAQIDEG</sequence>
<dbReference type="PANTHER" id="PTHR30332:SF24">
    <property type="entry name" value="SECRETIN GSPD-RELATED"/>
    <property type="match status" value="1"/>
</dbReference>
<keyword evidence="5" id="KW-0449">Lipoprotein</keyword>
<dbReference type="InterPro" id="IPR050810">
    <property type="entry name" value="Bact_Secretion_Sys_Channel"/>
</dbReference>
<dbReference type="GO" id="GO:0016020">
    <property type="term" value="C:membrane"/>
    <property type="evidence" value="ECO:0007669"/>
    <property type="project" value="UniProtKB-SubCell"/>
</dbReference>
<comment type="subcellular location">
    <subcellularLocation>
        <location evidence="1">Membrane</location>
    </subcellularLocation>
</comment>
<feature type="chain" id="PRO_5002189920" evidence="4">
    <location>
        <begin position="27"/>
        <end position="525"/>
    </location>
</feature>
<organism evidence="5 6">
    <name type="scientific">Bordetella bronchiseptica 253</name>
    <dbReference type="NCBI Taxonomy" id="568707"/>
    <lineage>
        <taxon>Bacteria</taxon>
        <taxon>Pseudomonadati</taxon>
        <taxon>Pseudomonadota</taxon>
        <taxon>Betaproteobacteria</taxon>
        <taxon>Burkholderiales</taxon>
        <taxon>Alcaligenaceae</taxon>
        <taxon>Bordetella</taxon>
    </lineage>
</organism>
<evidence type="ECO:0000256" key="2">
    <source>
        <dbReference type="ARBA" id="ARBA00022729"/>
    </source>
</evidence>
<dbReference type="OrthoDB" id="8869029at2"/>
<evidence type="ECO:0000313" key="5">
    <source>
        <dbReference type="EMBL" id="CCJ52918.1"/>
    </source>
</evidence>
<evidence type="ECO:0000256" key="3">
    <source>
        <dbReference type="ARBA" id="ARBA00023136"/>
    </source>
</evidence>
<dbReference type="AlphaFoldDB" id="A0A0C6P3S2"/>
<dbReference type="HOGENOM" id="CLU_015882_1_0_4"/>
<evidence type="ECO:0000256" key="1">
    <source>
        <dbReference type="ARBA" id="ARBA00004370"/>
    </source>
</evidence>
<dbReference type="Proteomes" id="UP000007564">
    <property type="component" value="Chromosome"/>
</dbReference>
<accession>A0A0C6P3S2</accession>
<keyword evidence="2 4" id="KW-0732">Signal</keyword>
<name>A0A0C6P3S2_BORBO</name>
<dbReference type="KEGG" id="bbh:BN112_1000"/>
<keyword evidence="3" id="KW-0472">Membrane</keyword>
<evidence type="ECO:0000256" key="4">
    <source>
        <dbReference type="SAM" id="SignalP"/>
    </source>
</evidence>
<gene>
    <name evidence="5" type="ORF">BN112_1000</name>
</gene>
<evidence type="ECO:0000313" key="6">
    <source>
        <dbReference type="Proteomes" id="UP000007564"/>
    </source>
</evidence>